<evidence type="ECO:0000313" key="2">
    <source>
        <dbReference type="Proteomes" id="UP000217257"/>
    </source>
</evidence>
<name>A0A250J9Q2_9BACT</name>
<dbReference type="KEGG" id="cfus:CYFUS_006105"/>
<gene>
    <name evidence="1" type="ORF">CYFUS_006105</name>
</gene>
<reference evidence="1 2" key="1">
    <citation type="submission" date="2017-06" db="EMBL/GenBank/DDBJ databases">
        <title>Sequencing and comparative analysis of myxobacterial genomes.</title>
        <authorList>
            <person name="Rupp O."/>
            <person name="Goesmann A."/>
            <person name="Sogaard-Andersen L."/>
        </authorList>
    </citation>
    <scope>NUCLEOTIDE SEQUENCE [LARGE SCALE GENOMIC DNA]</scope>
    <source>
        <strain evidence="1 2">DSM 52655</strain>
    </source>
</reference>
<protein>
    <submittedName>
        <fullName evidence="1">Uncharacterized protein</fullName>
    </submittedName>
</protein>
<accession>A0A250J9Q2</accession>
<sequence>MQGTRPQSYLSMVRFPTDNLFVVAGRSLLPSAALMTLGPRDWTIGANTFRFEPPDLLWVKIQGECSREEAVQIVNLYRELAEAQPYFVLSDMQASMGMDAEAKRYMSENLRSGWFLGIILFNTRLLHRALVKGVILAAALTRSLDEPPRTKIQFVSTREKALELLEQWRARADGGRG</sequence>
<evidence type="ECO:0000313" key="1">
    <source>
        <dbReference type="EMBL" id="ATB40654.1"/>
    </source>
</evidence>
<dbReference type="EMBL" id="CP022098">
    <property type="protein sequence ID" value="ATB40654.1"/>
    <property type="molecule type" value="Genomic_DNA"/>
</dbReference>
<proteinExistence type="predicted"/>
<dbReference type="AlphaFoldDB" id="A0A250J9Q2"/>
<dbReference type="Proteomes" id="UP000217257">
    <property type="component" value="Chromosome"/>
</dbReference>
<organism evidence="1 2">
    <name type="scientific">Cystobacter fuscus</name>
    <dbReference type="NCBI Taxonomy" id="43"/>
    <lineage>
        <taxon>Bacteria</taxon>
        <taxon>Pseudomonadati</taxon>
        <taxon>Myxococcota</taxon>
        <taxon>Myxococcia</taxon>
        <taxon>Myxococcales</taxon>
        <taxon>Cystobacterineae</taxon>
        <taxon>Archangiaceae</taxon>
        <taxon>Cystobacter</taxon>
    </lineage>
</organism>